<accession>A0AAV9QI68</accession>
<sequence>MWAYDADSGFHWVVRRPIPFVRPKQYLIPPYEFRMDRTFVQQMEEPEFVHEDAPRPKGVFSRMAQSISRAMYYPFAATRTLMTLEGIMSVTLTEQGTRAKLDSQGKFSNRGEDIVRMGTIVL</sequence>
<name>A0AAV9QI68_9PEZI</name>
<organism evidence="1 2">
    <name type="scientific">Vermiconidia calcicola</name>
    <dbReference type="NCBI Taxonomy" id="1690605"/>
    <lineage>
        <taxon>Eukaryota</taxon>
        <taxon>Fungi</taxon>
        <taxon>Dikarya</taxon>
        <taxon>Ascomycota</taxon>
        <taxon>Pezizomycotina</taxon>
        <taxon>Dothideomycetes</taxon>
        <taxon>Dothideomycetidae</taxon>
        <taxon>Mycosphaerellales</taxon>
        <taxon>Extremaceae</taxon>
        <taxon>Vermiconidia</taxon>
    </lineage>
</organism>
<dbReference type="AlphaFoldDB" id="A0AAV9QI68"/>
<dbReference type="EMBL" id="JAXLQG010000002">
    <property type="protein sequence ID" value="KAK5544024.1"/>
    <property type="molecule type" value="Genomic_DNA"/>
</dbReference>
<reference evidence="1 2" key="1">
    <citation type="submission" date="2023-06" db="EMBL/GenBank/DDBJ databases">
        <title>Black Yeasts Isolated from many extreme environments.</title>
        <authorList>
            <person name="Coleine C."/>
            <person name="Stajich J.E."/>
            <person name="Selbmann L."/>
        </authorList>
    </citation>
    <scope>NUCLEOTIDE SEQUENCE [LARGE SCALE GENOMIC DNA]</scope>
    <source>
        <strain evidence="1 2">CCFEE 5887</strain>
    </source>
</reference>
<protein>
    <submittedName>
        <fullName evidence="1">Uncharacterized protein</fullName>
    </submittedName>
</protein>
<dbReference type="Proteomes" id="UP001345827">
    <property type="component" value="Unassembled WGS sequence"/>
</dbReference>
<gene>
    <name evidence="1" type="ORF">LTR25_001639</name>
</gene>
<proteinExistence type="predicted"/>
<evidence type="ECO:0000313" key="1">
    <source>
        <dbReference type="EMBL" id="KAK5544024.1"/>
    </source>
</evidence>
<comment type="caution">
    <text evidence="1">The sequence shown here is derived from an EMBL/GenBank/DDBJ whole genome shotgun (WGS) entry which is preliminary data.</text>
</comment>
<evidence type="ECO:0000313" key="2">
    <source>
        <dbReference type="Proteomes" id="UP001345827"/>
    </source>
</evidence>
<keyword evidence="2" id="KW-1185">Reference proteome</keyword>